<dbReference type="InterPro" id="IPR015421">
    <property type="entry name" value="PyrdxlP-dep_Trfase_major"/>
</dbReference>
<dbReference type="GO" id="GO:0016831">
    <property type="term" value="F:carboxy-lyase activity"/>
    <property type="evidence" value="ECO:0007669"/>
    <property type="project" value="UniProtKB-KW"/>
</dbReference>
<dbReference type="Gene3D" id="3.40.640.10">
    <property type="entry name" value="Type I PLP-dependent aspartate aminotransferase-like (Major domain)"/>
    <property type="match status" value="1"/>
</dbReference>
<dbReference type="InterPro" id="IPR015424">
    <property type="entry name" value="PyrdxlP-dep_Trfase"/>
</dbReference>
<name>A0AA49JSF1_9BACT</name>
<dbReference type="PANTHER" id="PTHR11999">
    <property type="entry name" value="GROUP II PYRIDOXAL-5-PHOSPHATE DECARBOXYLASE"/>
    <property type="match status" value="1"/>
</dbReference>
<gene>
    <name evidence="8" type="ORF">Strain138_000374</name>
    <name evidence="9" type="ORF">Strain318_000374</name>
</gene>
<dbReference type="AlphaFoldDB" id="A0AA49JSF1"/>
<dbReference type="SUPFAM" id="SSF53383">
    <property type="entry name" value="PLP-dependent transferases"/>
    <property type="match status" value="1"/>
</dbReference>
<evidence type="ECO:0000256" key="4">
    <source>
        <dbReference type="ARBA" id="ARBA00022898"/>
    </source>
</evidence>
<dbReference type="InterPro" id="IPR002129">
    <property type="entry name" value="PyrdxlP-dep_de-COase"/>
</dbReference>
<keyword evidence="10" id="KW-1185">Reference proteome</keyword>
<proteinExistence type="inferred from homology"/>
<comment type="cofactor">
    <cofactor evidence="1 6 7">
        <name>pyridoxal 5'-phosphate</name>
        <dbReference type="ChEBI" id="CHEBI:597326"/>
    </cofactor>
</comment>
<dbReference type="EMBL" id="CP130613">
    <property type="protein sequence ID" value="WKW14049.1"/>
    <property type="molecule type" value="Genomic_DNA"/>
</dbReference>
<evidence type="ECO:0000313" key="8">
    <source>
        <dbReference type="EMBL" id="WKW11139.1"/>
    </source>
</evidence>
<dbReference type="GO" id="GO:0019752">
    <property type="term" value="P:carboxylic acid metabolic process"/>
    <property type="evidence" value="ECO:0007669"/>
    <property type="project" value="InterPro"/>
</dbReference>
<evidence type="ECO:0000256" key="3">
    <source>
        <dbReference type="ARBA" id="ARBA00022793"/>
    </source>
</evidence>
<dbReference type="InterPro" id="IPR010977">
    <property type="entry name" value="Aromatic_deC"/>
</dbReference>
<comment type="similarity">
    <text evidence="2 7">Belongs to the group II decarboxylase family.</text>
</comment>
<reference evidence="8" key="1">
    <citation type="submission" date="2023-07" db="EMBL/GenBank/DDBJ databases">
        <authorList>
            <person name="Haufschild T."/>
            <person name="Kallscheuer N."/>
            <person name="Hammer J."/>
            <person name="Kohn T."/>
            <person name="Kabuu M."/>
            <person name="Jogler M."/>
            <person name="Wohfarth N."/>
            <person name="Heuer A."/>
            <person name="Rohde M."/>
            <person name="van Teeseling M.C.F."/>
            <person name="Jogler C."/>
        </authorList>
    </citation>
    <scope>NUCLEOTIDE SEQUENCE</scope>
    <source>
        <strain evidence="8">Strain 138</strain>
        <strain evidence="9">Strain 318</strain>
    </source>
</reference>
<protein>
    <submittedName>
        <fullName evidence="8">Pyridoxal-dependent decarboxylase</fullName>
    </submittedName>
</protein>
<dbReference type="GO" id="GO:0006520">
    <property type="term" value="P:amino acid metabolic process"/>
    <property type="evidence" value="ECO:0007669"/>
    <property type="project" value="InterPro"/>
</dbReference>
<keyword evidence="5 7" id="KW-0456">Lyase</keyword>
<feature type="modified residue" description="N6-(pyridoxal phosphate)lysine" evidence="6">
    <location>
        <position position="307"/>
    </location>
</feature>
<dbReference type="Gene3D" id="3.90.1150.10">
    <property type="entry name" value="Aspartate Aminotransferase, domain 1"/>
    <property type="match status" value="1"/>
</dbReference>
<evidence type="ECO:0000256" key="2">
    <source>
        <dbReference type="ARBA" id="ARBA00009533"/>
    </source>
</evidence>
<dbReference type="Pfam" id="PF00282">
    <property type="entry name" value="Pyridoxal_deC"/>
    <property type="match status" value="1"/>
</dbReference>
<evidence type="ECO:0000256" key="1">
    <source>
        <dbReference type="ARBA" id="ARBA00001933"/>
    </source>
</evidence>
<keyword evidence="3" id="KW-0210">Decarboxylase</keyword>
<dbReference type="Gene3D" id="1.20.1340.10">
    <property type="entry name" value="dopa decarboxylase, N-terminal domain"/>
    <property type="match status" value="1"/>
</dbReference>
<dbReference type="RefSeq" id="WP_367886841.1">
    <property type="nucleotide sequence ID" value="NZ_CP130612.1"/>
</dbReference>
<evidence type="ECO:0000256" key="5">
    <source>
        <dbReference type="ARBA" id="ARBA00023239"/>
    </source>
</evidence>
<evidence type="ECO:0000313" key="10">
    <source>
        <dbReference type="Proteomes" id="UP001229955"/>
    </source>
</evidence>
<dbReference type="PANTHER" id="PTHR11999:SF70">
    <property type="entry name" value="MIP05841P"/>
    <property type="match status" value="1"/>
</dbReference>
<keyword evidence="4 6" id="KW-0663">Pyridoxal phosphate</keyword>
<evidence type="ECO:0000313" key="9">
    <source>
        <dbReference type="EMBL" id="WKW14049.1"/>
    </source>
</evidence>
<accession>A0AA49JSF1</accession>
<dbReference type="PRINTS" id="PR00800">
    <property type="entry name" value="YHDCRBOXLASE"/>
</dbReference>
<dbReference type="InterPro" id="IPR015422">
    <property type="entry name" value="PyrdxlP-dep_Trfase_small"/>
</dbReference>
<dbReference type="KEGG" id="pspc:Strain318_000374"/>
<evidence type="ECO:0000256" key="6">
    <source>
        <dbReference type="PIRSR" id="PIRSR602129-50"/>
    </source>
</evidence>
<dbReference type="EMBL" id="CP130612">
    <property type="protein sequence ID" value="WKW11139.1"/>
    <property type="molecule type" value="Genomic_DNA"/>
</dbReference>
<evidence type="ECO:0000256" key="7">
    <source>
        <dbReference type="RuleBase" id="RU000382"/>
    </source>
</evidence>
<dbReference type="Proteomes" id="UP001229955">
    <property type="component" value="Chromosome"/>
</dbReference>
<accession>A0AA49JXU2</accession>
<dbReference type="GO" id="GO:0030170">
    <property type="term" value="F:pyridoxal phosphate binding"/>
    <property type="evidence" value="ECO:0007669"/>
    <property type="project" value="InterPro"/>
</dbReference>
<organism evidence="8">
    <name type="scientific">Pseudogemmatithrix spongiicola</name>
    <dbReference type="NCBI Taxonomy" id="3062599"/>
    <lineage>
        <taxon>Bacteria</taxon>
        <taxon>Pseudomonadati</taxon>
        <taxon>Gemmatimonadota</taxon>
        <taxon>Gemmatimonadia</taxon>
        <taxon>Gemmatimonadales</taxon>
        <taxon>Gemmatimonadaceae</taxon>
        <taxon>Pseudogemmatithrix</taxon>
    </lineage>
</organism>
<sequence length="490" mass="53407">MPDASTPLRPLDPTDWDAFRRLAHQMVDDSLDYLRDVATRPTWTPTPAAVMSAIHDESVPRAGIGDAAAYDDFLRLVRPYPNGNIHPRFWGWVMGTGTPQAAMAEFLCSVVNPQMGGLDHAPVYVEQQVVRWYAELMGLPGSAGGILVSGGTMANVLGLSVARRQRAAWDVRKLGAYGGAPLRVYASTEVHSWLKKSCDFLGLGEDAFRRVPVGADFAVDVPAMAQMIAEDRAAGLNPFCIVGTVGTVQTGASDDVNALADLAAREKLWLHIDGAFGAMAKLAQHPQAAAAVRGMDRADSIAFDLHKWGYLPFDIAMLITREDRHLTETFANQAPYLTGMAGGINASGSIYFNDRGIELTRSFRALKVWMTLRAQGSELLGAHIGRNITQAQYLGGLVAREAELELLAPVPLNLVNYRFRAPGLDTDALNALNRNILVRLQEDGIAVPSGTVIRGQFAIRVAITNHRSRDEDFDLLVRESLRIGRELLRA</sequence>